<dbReference type="Pfam" id="PF05118">
    <property type="entry name" value="Asp_Arg_Hydrox"/>
    <property type="match status" value="1"/>
</dbReference>
<keyword evidence="8" id="KW-0325">Glycoprotein</keyword>
<feature type="compositionally biased region" description="Acidic residues" evidence="11">
    <location>
        <begin position="769"/>
        <end position="779"/>
    </location>
</feature>
<evidence type="ECO:0000256" key="4">
    <source>
        <dbReference type="ARBA" id="ARBA00022692"/>
    </source>
</evidence>
<feature type="compositionally biased region" description="Basic and acidic residues" evidence="11">
    <location>
        <begin position="696"/>
        <end position="705"/>
    </location>
</feature>
<keyword evidence="3" id="KW-0597">Phosphoprotein</keyword>
<dbReference type="GO" id="GO:0005783">
    <property type="term" value="C:endoplasmic reticulum"/>
    <property type="evidence" value="ECO:0007669"/>
    <property type="project" value="TreeGrafter"/>
</dbReference>
<dbReference type="Pfam" id="PF05279">
    <property type="entry name" value="Asp-B-Hydro_N"/>
    <property type="match status" value="1"/>
</dbReference>
<dbReference type="PANTHER" id="PTHR12366">
    <property type="entry name" value="ASPARTYL/ASPARAGINYL BETA-HYDROXYLASE"/>
    <property type="match status" value="1"/>
</dbReference>
<feature type="region of interest" description="Disordered" evidence="11">
    <location>
        <begin position="254"/>
        <end position="419"/>
    </location>
</feature>
<dbReference type="Gene3D" id="2.60.120.330">
    <property type="entry name" value="B-lactam Antibiotic, Isopenicillin N Synthase, Chain"/>
    <property type="match status" value="1"/>
</dbReference>
<keyword evidence="4 12" id="KW-0812">Transmembrane</keyword>
<evidence type="ECO:0000256" key="11">
    <source>
        <dbReference type="SAM" id="MobiDB-lite"/>
    </source>
</evidence>
<feature type="region of interest" description="Disordered" evidence="11">
    <location>
        <begin position="1"/>
        <end position="68"/>
    </location>
</feature>
<evidence type="ECO:0000313" key="15">
    <source>
        <dbReference type="EMBL" id="KAF0028597.1"/>
    </source>
</evidence>
<dbReference type="InterPro" id="IPR027443">
    <property type="entry name" value="IPNS-like_sf"/>
</dbReference>
<evidence type="ECO:0000256" key="3">
    <source>
        <dbReference type="ARBA" id="ARBA00022553"/>
    </source>
</evidence>
<evidence type="ECO:0000259" key="13">
    <source>
        <dbReference type="Pfam" id="PF05118"/>
    </source>
</evidence>
<evidence type="ECO:0000256" key="1">
    <source>
        <dbReference type="ARBA" id="ARBA00004606"/>
    </source>
</evidence>
<evidence type="ECO:0000256" key="8">
    <source>
        <dbReference type="ARBA" id="ARBA00023180"/>
    </source>
</evidence>
<dbReference type="InterPro" id="IPR007943">
    <property type="entry name" value="Asp-B-hydro/Triadin_dom"/>
</dbReference>
<dbReference type="InterPro" id="IPR011990">
    <property type="entry name" value="TPR-like_helical_dom_sf"/>
</dbReference>
<comment type="similarity">
    <text evidence="2">Belongs to the aspartyl/asparaginyl beta-hydroxylase family.</text>
</comment>
<feature type="domain" description="Aspartyl beta-hydroxylase/Triadin" evidence="14">
    <location>
        <begin position="75"/>
        <end position="107"/>
    </location>
</feature>
<keyword evidence="10" id="KW-0175">Coiled coil</keyword>
<evidence type="ECO:0000256" key="5">
    <source>
        <dbReference type="ARBA" id="ARBA00022989"/>
    </source>
</evidence>
<feature type="compositionally biased region" description="Acidic residues" evidence="11">
    <location>
        <begin position="22"/>
        <end position="43"/>
    </location>
</feature>
<reference evidence="15 16" key="1">
    <citation type="submission" date="2019-06" db="EMBL/GenBank/DDBJ databases">
        <title>Draft genomes of female and male turbot (Scophthalmus maximus).</title>
        <authorList>
            <person name="Xu H."/>
            <person name="Xu X.-W."/>
            <person name="Shao C."/>
            <person name="Chen S."/>
        </authorList>
    </citation>
    <scope>NUCLEOTIDE SEQUENCE [LARGE SCALE GENOMIC DNA]</scope>
    <source>
        <strain evidence="15">Ysfricsl-2016a</strain>
        <tissue evidence="15">Blood</tissue>
    </source>
</reference>
<feature type="transmembrane region" description="Helical" evidence="12">
    <location>
        <begin position="77"/>
        <end position="97"/>
    </location>
</feature>
<evidence type="ECO:0000259" key="14">
    <source>
        <dbReference type="Pfam" id="PF05279"/>
    </source>
</evidence>
<feature type="coiled-coil region" evidence="10">
    <location>
        <begin position="870"/>
        <end position="897"/>
    </location>
</feature>
<evidence type="ECO:0000256" key="12">
    <source>
        <dbReference type="SAM" id="Phobius"/>
    </source>
</evidence>
<proteinExistence type="inferred from homology"/>
<comment type="subcellular location">
    <subcellularLocation>
        <location evidence="9">Endomembrane system</location>
        <topology evidence="9">Single-pass membrane protein</topology>
    </subcellularLocation>
    <subcellularLocation>
        <location evidence="1">Membrane</location>
        <topology evidence="1">Single-pass type II membrane protein</topology>
    </subcellularLocation>
</comment>
<feature type="compositionally biased region" description="Polar residues" evidence="11">
    <location>
        <begin position="758"/>
        <end position="768"/>
    </location>
</feature>
<sequence>MQRYRHYGASCSASSPSSAAVEEADAEEEDELLREEGVEDVVQETEAKVPPVETKNGKKTEGGGGEGGGPGPKYSMFTWFVVLALLGVWSSVAVVYFDIVDYDSVIGLTKDGGGSANAESLEEVLNILAEEGSDWIYGFFTFLYDVVSSPVERGRTDKRLCVDSDIPLTDLSLKPTEDEENVKKKSKDRGPVRGLRLRSALKEELRMIHEKMEAKRIARIALAEIRAFLAEEEEEKEAAWALKMETLEAAQEQLREERRKEERRREVEKEKEIMEKEKAEKERMEKEKEIMEKAEKEKERMEKEIMEKEKAEKERMEMEKAKKEKERMEKEIMEKEKAEKERMEMEKAEKESMEKAEKERMEREKAEKEKMEKERKEKTEKERERLERERAEKERMEREVKEKAERERLARERVEKERQEVERLAREERERLERQKMERERLVREKEAKERLEKERLAKEKADKERIERERVAKERERIAKEKERVERERLEKERVEKERIAKERAEKERLERERVAKERERVAREKERQEKERIAKENAEKERMERAKAEKERERAEKERLEKERQAREKERMERERIAKERARVAQEKERSEREKAAKAEKERAEKEERERISRQKEAKERMERERLEREKSQREESERQKAEKERASREKALMERQRLAREKTEAERAAAKADVNAQEVPGRKPNASRPKAPAAEERTERASVSEVRGGRSPTEDKTPAVRRKQLLKSEGASEPVAETTSQQEPTEAKAPETTTDQNPSVSGSQDLESEIQEDESNAIDATGVLVEEPPPSESVAAESGRYLTSSKLSQEEAKKKKPKLLNKLDKTIKAEIDAAEKLRKKGKAEEALRAFETLVQQFPQSPRARYGRAQAEDDLAEKQRSNDMLQRAINSYKEAAELPDVTSDLLRAALKRRAERQQFLGRMRGSLATLERLVQIFPEDVSLKNDLGVAHLLLGDNKGAKRVYEEDGLESGEPGTDDGRFYFHLGDALQRVGDNSAYHWYELGHRRGHFASVWQRSLYNVEGLKAQPWWTPTETGYSDLVKVRRVHLYTEWEEGKVLIFDDSFEHEVWQDADSYRLIFIVDVWHPELTQNQRQTLSAI</sequence>
<comment type="caution">
    <text evidence="15">The sequence shown here is derived from an EMBL/GenBank/DDBJ whole genome shotgun (WGS) entry which is preliminary data.</text>
</comment>
<dbReference type="Proteomes" id="UP000438429">
    <property type="component" value="Unassembled WGS sequence"/>
</dbReference>
<name>A0A6A4S698_SCOMX</name>
<dbReference type="AlphaFoldDB" id="A0A6A4S698"/>
<feature type="domain" description="Aspartyl/asparaginy/proline hydroxylase" evidence="13">
    <location>
        <begin position="1052"/>
        <end position="1088"/>
    </location>
</feature>
<evidence type="ECO:0000256" key="10">
    <source>
        <dbReference type="SAM" id="Coils"/>
    </source>
</evidence>
<keyword evidence="7" id="KW-1015">Disulfide bond</keyword>
<dbReference type="GO" id="GO:0062101">
    <property type="term" value="F:peptidyl-aspartic acid 3-dioxygenase activity"/>
    <property type="evidence" value="ECO:0007669"/>
    <property type="project" value="InterPro"/>
</dbReference>
<dbReference type="InterPro" id="IPR007803">
    <property type="entry name" value="Asp/Arg/Pro-Hydrxlase"/>
</dbReference>
<keyword evidence="6 12" id="KW-0472">Membrane</keyword>
<dbReference type="EMBL" id="VEVO01000017">
    <property type="protein sequence ID" value="KAF0028597.1"/>
    <property type="molecule type" value="Genomic_DNA"/>
</dbReference>
<evidence type="ECO:0000313" key="16">
    <source>
        <dbReference type="Proteomes" id="UP000438429"/>
    </source>
</evidence>
<evidence type="ECO:0000256" key="7">
    <source>
        <dbReference type="ARBA" id="ARBA00023157"/>
    </source>
</evidence>
<dbReference type="PANTHER" id="PTHR12366:SF33">
    <property type="entry name" value="ASPARTYL_ASPARAGINYL BETA-HYDROXYLASE"/>
    <property type="match status" value="1"/>
</dbReference>
<evidence type="ECO:0000256" key="6">
    <source>
        <dbReference type="ARBA" id="ARBA00023136"/>
    </source>
</evidence>
<dbReference type="SUPFAM" id="SSF48452">
    <property type="entry name" value="TPR-like"/>
    <property type="match status" value="1"/>
</dbReference>
<dbReference type="GO" id="GO:0016020">
    <property type="term" value="C:membrane"/>
    <property type="evidence" value="ECO:0007669"/>
    <property type="project" value="UniProtKB-SubCell"/>
</dbReference>
<dbReference type="InterPro" id="IPR039038">
    <property type="entry name" value="ASPH"/>
</dbReference>
<evidence type="ECO:0000256" key="2">
    <source>
        <dbReference type="ARBA" id="ARBA00007730"/>
    </source>
</evidence>
<feature type="compositionally biased region" description="Basic and acidic residues" evidence="11">
    <location>
        <begin position="507"/>
        <end position="673"/>
    </location>
</feature>
<keyword evidence="5 12" id="KW-1133">Transmembrane helix</keyword>
<evidence type="ECO:0000256" key="9">
    <source>
        <dbReference type="ARBA" id="ARBA00037847"/>
    </source>
</evidence>
<dbReference type="Gene3D" id="1.25.40.10">
    <property type="entry name" value="Tetratricopeptide repeat domain"/>
    <property type="match status" value="1"/>
</dbReference>
<gene>
    <name evidence="15" type="ORF">F2P81_019684</name>
</gene>
<organism evidence="15 16">
    <name type="scientific">Scophthalmus maximus</name>
    <name type="common">Turbot</name>
    <name type="synonym">Psetta maxima</name>
    <dbReference type="NCBI Taxonomy" id="52904"/>
    <lineage>
        <taxon>Eukaryota</taxon>
        <taxon>Metazoa</taxon>
        <taxon>Chordata</taxon>
        <taxon>Craniata</taxon>
        <taxon>Vertebrata</taxon>
        <taxon>Euteleostomi</taxon>
        <taxon>Actinopterygii</taxon>
        <taxon>Neopterygii</taxon>
        <taxon>Teleostei</taxon>
        <taxon>Neoteleostei</taxon>
        <taxon>Acanthomorphata</taxon>
        <taxon>Carangaria</taxon>
        <taxon>Pleuronectiformes</taxon>
        <taxon>Pleuronectoidei</taxon>
        <taxon>Scophthalmidae</taxon>
        <taxon>Scophthalmus</taxon>
    </lineage>
</organism>
<feature type="compositionally biased region" description="Low complexity" evidence="11">
    <location>
        <begin position="9"/>
        <end position="21"/>
    </location>
</feature>
<protein>
    <submittedName>
        <fullName evidence="15">Uncharacterized protein</fullName>
    </submittedName>
</protein>
<accession>A0A6A4S698</accession>
<feature type="region of interest" description="Disordered" evidence="11">
    <location>
        <begin position="507"/>
        <end position="820"/>
    </location>
</feature>